<dbReference type="SMART" id="SM00790">
    <property type="entry name" value="AFOR_N"/>
    <property type="match status" value="1"/>
</dbReference>
<protein>
    <submittedName>
        <fullName evidence="10">Aldehyde:ferredoxin oxidoreductase</fullName>
    </submittedName>
</protein>
<organism evidence="10 11">
    <name type="scientific">Desulfovibrio litoralis DSM 11393</name>
    <dbReference type="NCBI Taxonomy" id="1121455"/>
    <lineage>
        <taxon>Bacteria</taxon>
        <taxon>Pseudomonadati</taxon>
        <taxon>Thermodesulfobacteriota</taxon>
        <taxon>Desulfovibrionia</taxon>
        <taxon>Desulfovibrionales</taxon>
        <taxon>Desulfovibrionaceae</taxon>
        <taxon>Desulfovibrio</taxon>
    </lineage>
</organism>
<evidence type="ECO:0000313" key="11">
    <source>
        <dbReference type="Proteomes" id="UP000186469"/>
    </source>
</evidence>
<evidence type="ECO:0000256" key="1">
    <source>
        <dbReference type="ARBA" id="ARBA00001966"/>
    </source>
</evidence>
<dbReference type="Gene3D" id="1.10.569.10">
    <property type="entry name" value="Aldehyde Ferredoxin Oxidoreductase Protein, subunit A, domain 2"/>
    <property type="match status" value="1"/>
</dbReference>
<evidence type="ECO:0000256" key="2">
    <source>
        <dbReference type="ARBA" id="ARBA00011032"/>
    </source>
</evidence>
<dbReference type="Proteomes" id="UP000186469">
    <property type="component" value="Unassembled WGS sequence"/>
</dbReference>
<keyword evidence="4" id="KW-0479">Metal-binding</keyword>
<comment type="cofactor">
    <cofactor evidence="1">
        <name>[4Fe-4S] cluster</name>
        <dbReference type="ChEBI" id="CHEBI:49883"/>
    </cofactor>
</comment>
<evidence type="ECO:0000256" key="6">
    <source>
        <dbReference type="ARBA" id="ARBA00023004"/>
    </source>
</evidence>
<dbReference type="Pfam" id="PF01314">
    <property type="entry name" value="AFOR_C"/>
    <property type="match status" value="1"/>
</dbReference>
<sequence>MFAGGYWGKILRVNLTTKTFTIEDLPEQVALDFLGGMGFAVNILYNELKPKIDPLSPENKLVVFPGPFTGTNIPCSSRIAFGAKSPQTGTLGVALSGGHFPAEFKFTGFDGLIVEGKSEKPCYILIRDGKVTFRSAKRMWGSTTSDCQIMIKNDLNDHNVRIACIGPAGENMSRMAAIINERRAAGRKGLGAVMGSKNLKAIVVRGNQEVPVANKDSLKTARLSMAKSMKDSPVLYPQFSKLGTAMVVDHLSAMGMFPSNNWKDTGTNSFEDYIGVAKQEELNVGKEHCYGCPVGCTQQIRVNKGPRTGVIGEPEYESFYSLGSTTGIKDVGEIAASDRLCDELGLDTISAGVCVGFAMELAEKGLLDPKLIEGLDLRFGNADAQYELIRRMAFREGIGDLFADGTKEAARRLGGDAWKYAIHVKGLELPAYDGRGAMAHALNYATAFTGADHNRGYAIQEIFGVPVPYPVDRDTIEGKGKLTKWNQDIGTGACDCPTTCAFMLTIAMPGTITESTAALASALTGLKFTSNDIWTIGERVNNLAKAFNSREGFGREDDTLPWRLMNEALQAGLSKGGIITQKMLDAMLDEYYTERGWDLKTSRPTKEKLQALGLDKAAKELWS</sequence>
<dbReference type="PANTHER" id="PTHR30038">
    <property type="entry name" value="ALDEHYDE FERREDOXIN OXIDOREDUCTASE"/>
    <property type="match status" value="1"/>
</dbReference>
<keyword evidence="3" id="KW-0004">4Fe-4S</keyword>
<dbReference type="InterPro" id="IPR036503">
    <property type="entry name" value="Ald_Fedxn_OxRdtase_N_sf"/>
</dbReference>
<comment type="cofactor">
    <cofactor evidence="8">
        <name>tungstopterin</name>
        <dbReference type="ChEBI" id="CHEBI:30402"/>
    </cofactor>
</comment>
<reference evidence="10 11" key="1">
    <citation type="submission" date="2016-12" db="EMBL/GenBank/DDBJ databases">
        <authorList>
            <person name="Song W.-J."/>
            <person name="Kurnit D.M."/>
        </authorList>
    </citation>
    <scope>NUCLEOTIDE SEQUENCE [LARGE SCALE GENOMIC DNA]</scope>
    <source>
        <strain evidence="10 11">DSM 11393</strain>
    </source>
</reference>
<dbReference type="GO" id="GO:0051539">
    <property type="term" value="F:4 iron, 4 sulfur cluster binding"/>
    <property type="evidence" value="ECO:0007669"/>
    <property type="project" value="UniProtKB-KW"/>
</dbReference>
<accession>A0A1M7RYF5</accession>
<proteinExistence type="inferred from homology"/>
<evidence type="ECO:0000256" key="4">
    <source>
        <dbReference type="ARBA" id="ARBA00022723"/>
    </source>
</evidence>
<dbReference type="InterPro" id="IPR013985">
    <property type="entry name" value="Ald_Fedxn_OxRdtase_dom3"/>
</dbReference>
<dbReference type="GO" id="GO:0016625">
    <property type="term" value="F:oxidoreductase activity, acting on the aldehyde or oxo group of donors, iron-sulfur protein as acceptor"/>
    <property type="evidence" value="ECO:0007669"/>
    <property type="project" value="InterPro"/>
</dbReference>
<dbReference type="OrthoDB" id="9763894at2"/>
<dbReference type="InterPro" id="IPR013983">
    <property type="entry name" value="Ald_Fedxn_OxRdtase_N"/>
</dbReference>
<dbReference type="AlphaFoldDB" id="A0A1M7RYF5"/>
<keyword evidence="5" id="KW-0560">Oxidoreductase</keyword>
<dbReference type="Pfam" id="PF02730">
    <property type="entry name" value="AFOR_N"/>
    <property type="match status" value="1"/>
</dbReference>
<dbReference type="STRING" id="1121455.SAMN02745728_00338"/>
<keyword evidence="11" id="KW-1185">Reference proteome</keyword>
<dbReference type="SUPFAM" id="SSF56228">
    <property type="entry name" value="Aldehyde ferredoxin oxidoreductase, N-terminal domain"/>
    <property type="match status" value="1"/>
</dbReference>
<evidence type="ECO:0000256" key="7">
    <source>
        <dbReference type="ARBA" id="ARBA00023014"/>
    </source>
</evidence>
<dbReference type="PANTHER" id="PTHR30038:SF0">
    <property type="entry name" value="TUNGSTEN-CONTAINING ALDEHYDE FERREDOXIN OXIDOREDUCTASE"/>
    <property type="match status" value="1"/>
</dbReference>
<dbReference type="EMBL" id="FRDI01000002">
    <property type="protein sequence ID" value="SHN51313.1"/>
    <property type="molecule type" value="Genomic_DNA"/>
</dbReference>
<dbReference type="Gene3D" id="1.10.599.10">
    <property type="entry name" value="Aldehyde Ferredoxin Oxidoreductase Protein, subunit A, domain 3"/>
    <property type="match status" value="1"/>
</dbReference>
<evidence type="ECO:0000256" key="5">
    <source>
        <dbReference type="ARBA" id="ARBA00023002"/>
    </source>
</evidence>
<evidence type="ECO:0000313" key="10">
    <source>
        <dbReference type="EMBL" id="SHN51313.1"/>
    </source>
</evidence>
<keyword evidence="7" id="KW-0411">Iron-sulfur</keyword>
<dbReference type="InterPro" id="IPR001203">
    <property type="entry name" value="OxRdtase_Ald_Fedxn_C"/>
</dbReference>
<dbReference type="GO" id="GO:0046872">
    <property type="term" value="F:metal ion binding"/>
    <property type="evidence" value="ECO:0007669"/>
    <property type="project" value="UniProtKB-KW"/>
</dbReference>
<comment type="similarity">
    <text evidence="2">Belongs to the AOR/FOR family.</text>
</comment>
<dbReference type="InterPro" id="IPR051919">
    <property type="entry name" value="W-dependent_AOR"/>
</dbReference>
<dbReference type="InterPro" id="IPR013984">
    <property type="entry name" value="Ald_Fedxn_OxRdtase_dom2"/>
</dbReference>
<dbReference type="SUPFAM" id="SSF48310">
    <property type="entry name" value="Aldehyde ferredoxin oxidoreductase, C-terminal domains"/>
    <property type="match status" value="1"/>
</dbReference>
<evidence type="ECO:0000256" key="3">
    <source>
        <dbReference type="ARBA" id="ARBA00022485"/>
    </source>
</evidence>
<gene>
    <name evidence="10" type="ORF">SAMN02745728_00338</name>
</gene>
<evidence type="ECO:0000256" key="8">
    <source>
        <dbReference type="ARBA" id="ARBA00049934"/>
    </source>
</evidence>
<dbReference type="InterPro" id="IPR036021">
    <property type="entry name" value="Tungsten_al_ferr_oxy-like_C"/>
</dbReference>
<name>A0A1M7RYF5_9BACT</name>
<dbReference type="Gene3D" id="3.60.9.10">
    <property type="entry name" value="Aldehyde ferredoxin oxidoreductase, N-terminal domain"/>
    <property type="match status" value="1"/>
</dbReference>
<feature type="domain" description="Aldehyde ferredoxin oxidoreductase N-terminal" evidence="9">
    <location>
        <begin position="6"/>
        <end position="208"/>
    </location>
</feature>
<dbReference type="RefSeq" id="WP_072695840.1">
    <property type="nucleotide sequence ID" value="NZ_FRDI01000002.1"/>
</dbReference>
<dbReference type="GO" id="GO:0009055">
    <property type="term" value="F:electron transfer activity"/>
    <property type="evidence" value="ECO:0007669"/>
    <property type="project" value="InterPro"/>
</dbReference>
<keyword evidence="6" id="KW-0408">Iron</keyword>
<evidence type="ECO:0000259" key="9">
    <source>
        <dbReference type="SMART" id="SM00790"/>
    </source>
</evidence>